<evidence type="ECO:0000256" key="9">
    <source>
        <dbReference type="ARBA" id="ARBA00025611"/>
    </source>
</evidence>
<evidence type="ECO:0000259" key="12">
    <source>
        <dbReference type="SMART" id="SM00481"/>
    </source>
</evidence>
<dbReference type="NCBIfam" id="TIGR00594">
    <property type="entry name" value="polc"/>
    <property type="match status" value="1"/>
</dbReference>
<evidence type="ECO:0000256" key="5">
    <source>
        <dbReference type="ARBA" id="ARBA00022679"/>
    </source>
</evidence>
<comment type="caution">
    <text evidence="13">The sequence shown here is derived from an EMBL/GenBank/DDBJ whole genome shotgun (WGS) entry which is preliminary data.</text>
</comment>
<dbReference type="Pfam" id="PF14579">
    <property type="entry name" value="HHH_6"/>
    <property type="match status" value="1"/>
</dbReference>
<evidence type="ECO:0000256" key="7">
    <source>
        <dbReference type="ARBA" id="ARBA00022705"/>
    </source>
</evidence>
<name>A0ABV9JGF2_9LACT</name>
<dbReference type="Gene3D" id="2.40.50.140">
    <property type="entry name" value="Nucleic acid-binding proteins"/>
    <property type="match status" value="1"/>
</dbReference>
<dbReference type="Gene3D" id="3.20.20.140">
    <property type="entry name" value="Metal-dependent hydrolases"/>
    <property type="match status" value="1"/>
</dbReference>
<dbReference type="CDD" id="cd07431">
    <property type="entry name" value="PHP_PolIIIA"/>
    <property type="match status" value="1"/>
</dbReference>
<dbReference type="Pfam" id="PF17657">
    <property type="entry name" value="DNA_pol3_finger"/>
    <property type="match status" value="1"/>
</dbReference>
<dbReference type="SMART" id="SM00481">
    <property type="entry name" value="POLIIIAc"/>
    <property type="match status" value="1"/>
</dbReference>
<dbReference type="InterPro" id="IPR004365">
    <property type="entry name" value="NA-bd_OB_tRNA"/>
</dbReference>
<comment type="similarity">
    <text evidence="2">Belongs to the DNA polymerase type-C family. DnaE subfamily.</text>
</comment>
<dbReference type="EMBL" id="JBHSGD010000010">
    <property type="protein sequence ID" value="MFC4653386.1"/>
    <property type="molecule type" value="Genomic_DNA"/>
</dbReference>
<dbReference type="InterPro" id="IPR003141">
    <property type="entry name" value="Pol/His_phosphatase_N"/>
</dbReference>
<dbReference type="InterPro" id="IPR016195">
    <property type="entry name" value="Pol/histidinol_Pase-like"/>
</dbReference>
<evidence type="ECO:0000256" key="2">
    <source>
        <dbReference type="ARBA" id="ARBA00009496"/>
    </source>
</evidence>
<feature type="domain" description="Polymerase/histidinol phosphatase N-terminal" evidence="12">
    <location>
        <begin position="3"/>
        <end position="70"/>
    </location>
</feature>
<dbReference type="PANTHER" id="PTHR32294:SF0">
    <property type="entry name" value="DNA POLYMERASE III SUBUNIT ALPHA"/>
    <property type="match status" value="1"/>
</dbReference>
<sequence length="1106" mass="125807">MFVPINTKTEYSFLDSVVRVDDYLETAQKLGYRTIGICDVGNLHAGFRFAKKAVARGLQPILAIELTIDIAGLPIVLALIAKNTAGYKNLLRISSLHNYGHHVFSEIQNYLTGIALVIPEAYGNFSDLTELSKITDTFVGISQQTDKTATFSLPTLPFPAVRYLRLPDNSTLEILHTVRDGGLFDETLTADTSQLLQRPEFYENYFQKYFPEALKNLTELSKNIHYDFDEKLELPRFDKSKNAAELLRETAEQGLKFLTDLSKTSNSQIKEFSAHLTEQNSLTDLSKAPTELGATTANSATFLTDLSKEKIANSDNQAAEESRQKVYQERLNQELAVIHQMGFDDYFLIVADLLRYAREKNIYCGMGRGSAAGSLVAYALQITHVDPVKNHLIFERFLNPERVAMPDIDIDMPDDRRAELLAYMKNRYGSDHVAQIVTFSTFGKRQALRDVGKAFGMSEAELSTFTKLLAHRFGNLADEYEGNPRFKAELLRNPKLQHIYEMAQRIEGMPRQTSTHASGVVLSEQSLIHYVALKPSEDLALTQYEAPDVEAIGLLKIDFLGLRNLTIIAQMQELVQKRKKITINPLSINLEDEKTLALFRAGNTMGIFQFENPQMRRFLRNLAPTAFDDIVDATSIFRPGPSQFIPQFVARRHGKETVPEVDSSITEILAPTYGIMIYQEQIMQVAQRFAGFSLGKADLLRRAISKKKGNEFEKLKADFLAGATKMGHSTEQAVQIYDLIERFANYGFNRSHAYAYAALAFQIAYFKANFPDEFYEVQLHDRKRETMILDALDNDFKIDKPSINRMPYHDRVNDKKINLGLAHIKSVPRDMAYTIIENRPFTDLPDFVKKLPANFQKEELISPLIQIGAFDEMDDNRGKLLVNISQLIDYTQNIQLDLFGNMQLKFSYQQAEDLTQAQKYEQEKSLLSVGITPHPLQALAQHFSGNFSNFDELVKNRRSTILVEIARIRVHRTKTGQNMAFLSVTDSRSNFDVTLFPEHYREYLGQLEQGKFYFITGKVSERNDELQLLADHIVPAEKTDRKLWLNLADSSRNNKLSQILQEFPGSQQVILHFADSKTTTQTTIYAEESEQLIKRLQGYVLNAVYK</sequence>
<accession>A0ABV9JGF2</accession>
<dbReference type="InterPro" id="IPR041931">
    <property type="entry name" value="DNA_pol3_alpha_thumb_dom"/>
</dbReference>
<organism evidence="13 14">
    <name type="scientific">Lactococcus nasutitermitis</name>
    <dbReference type="NCBI Taxonomy" id="1652957"/>
    <lineage>
        <taxon>Bacteria</taxon>
        <taxon>Bacillati</taxon>
        <taxon>Bacillota</taxon>
        <taxon>Bacilli</taxon>
        <taxon>Lactobacillales</taxon>
        <taxon>Streptococcaceae</taxon>
        <taxon>Lactococcus</taxon>
    </lineage>
</organism>
<evidence type="ECO:0000256" key="11">
    <source>
        <dbReference type="ARBA" id="ARBA00049244"/>
    </source>
</evidence>
<keyword evidence="6 13" id="KW-0548">Nucleotidyltransferase</keyword>
<keyword evidence="7" id="KW-0235">DNA replication</keyword>
<dbReference type="Gene3D" id="1.10.10.1600">
    <property type="entry name" value="Bacterial DNA polymerase III alpha subunit, thumb domain"/>
    <property type="match status" value="1"/>
</dbReference>
<evidence type="ECO:0000256" key="8">
    <source>
        <dbReference type="ARBA" id="ARBA00022932"/>
    </source>
</evidence>
<dbReference type="InterPro" id="IPR029460">
    <property type="entry name" value="DNAPol_HHH"/>
</dbReference>
<protein>
    <recommendedName>
        <fullName evidence="4">DNA polymerase III subunit alpha</fullName>
        <ecNumber evidence="3">2.7.7.7</ecNumber>
    </recommendedName>
</protein>
<evidence type="ECO:0000313" key="13">
    <source>
        <dbReference type="EMBL" id="MFC4653386.1"/>
    </source>
</evidence>
<evidence type="ECO:0000256" key="1">
    <source>
        <dbReference type="ARBA" id="ARBA00004496"/>
    </source>
</evidence>
<dbReference type="InterPro" id="IPR011708">
    <property type="entry name" value="DNA_pol3_alpha_NTPase_dom"/>
</dbReference>
<keyword evidence="14" id="KW-1185">Reference proteome</keyword>
<dbReference type="SUPFAM" id="SSF89550">
    <property type="entry name" value="PHP domain-like"/>
    <property type="match status" value="1"/>
</dbReference>
<evidence type="ECO:0000256" key="4">
    <source>
        <dbReference type="ARBA" id="ARBA00019114"/>
    </source>
</evidence>
<dbReference type="GO" id="GO:0003887">
    <property type="term" value="F:DNA-directed DNA polymerase activity"/>
    <property type="evidence" value="ECO:0007669"/>
    <property type="project" value="UniProtKB-EC"/>
</dbReference>
<evidence type="ECO:0000256" key="3">
    <source>
        <dbReference type="ARBA" id="ARBA00012417"/>
    </source>
</evidence>
<dbReference type="Proteomes" id="UP001595987">
    <property type="component" value="Unassembled WGS sequence"/>
</dbReference>
<dbReference type="InterPro" id="IPR012340">
    <property type="entry name" value="NA-bd_OB-fold"/>
</dbReference>
<keyword evidence="8" id="KW-0239">DNA-directed DNA polymerase</keyword>
<keyword evidence="5 13" id="KW-0808">Transferase</keyword>
<reference evidence="14" key="1">
    <citation type="journal article" date="2019" name="Int. J. Syst. Evol. Microbiol.">
        <title>The Global Catalogue of Microorganisms (GCM) 10K type strain sequencing project: providing services to taxonomists for standard genome sequencing and annotation.</title>
        <authorList>
            <consortium name="The Broad Institute Genomics Platform"/>
            <consortium name="The Broad Institute Genome Sequencing Center for Infectious Disease"/>
            <person name="Wu L."/>
            <person name="Ma J."/>
        </authorList>
    </citation>
    <scope>NUCLEOTIDE SEQUENCE [LARGE SCALE GENOMIC DNA]</scope>
    <source>
        <strain evidence="14">CCUG 63287</strain>
    </source>
</reference>
<dbReference type="Pfam" id="PF07733">
    <property type="entry name" value="DNA_pol3_alpha"/>
    <property type="match status" value="1"/>
</dbReference>
<dbReference type="Pfam" id="PF01336">
    <property type="entry name" value="tRNA_anti-codon"/>
    <property type="match status" value="1"/>
</dbReference>
<dbReference type="Pfam" id="PF02811">
    <property type="entry name" value="PHP"/>
    <property type="match status" value="1"/>
</dbReference>
<dbReference type="InterPro" id="IPR004805">
    <property type="entry name" value="DnaE2/DnaE/PolC"/>
</dbReference>
<evidence type="ECO:0000256" key="6">
    <source>
        <dbReference type="ARBA" id="ARBA00022695"/>
    </source>
</evidence>
<evidence type="ECO:0000256" key="10">
    <source>
        <dbReference type="ARBA" id="ARBA00026073"/>
    </source>
</evidence>
<dbReference type="PANTHER" id="PTHR32294">
    <property type="entry name" value="DNA POLYMERASE III SUBUNIT ALPHA"/>
    <property type="match status" value="1"/>
</dbReference>
<comment type="function">
    <text evidence="9">DNA polymerase III is a complex, multichain enzyme responsible for most of the replicative synthesis in bacteria. This DNA polymerase also exhibits 3' to 5' exonuclease activity. The alpha chain is the DNA polymerase.</text>
</comment>
<dbReference type="RefSeq" id="WP_213536564.1">
    <property type="nucleotide sequence ID" value="NZ_BOVQ01000007.1"/>
</dbReference>
<comment type="subcellular location">
    <subcellularLocation>
        <location evidence="1">Cytoplasm</location>
    </subcellularLocation>
</comment>
<comment type="catalytic activity">
    <reaction evidence="11">
        <text>DNA(n) + a 2'-deoxyribonucleoside 5'-triphosphate = DNA(n+1) + diphosphate</text>
        <dbReference type="Rhea" id="RHEA:22508"/>
        <dbReference type="Rhea" id="RHEA-COMP:17339"/>
        <dbReference type="Rhea" id="RHEA-COMP:17340"/>
        <dbReference type="ChEBI" id="CHEBI:33019"/>
        <dbReference type="ChEBI" id="CHEBI:61560"/>
        <dbReference type="ChEBI" id="CHEBI:173112"/>
        <dbReference type="EC" id="2.7.7.7"/>
    </reaction>
</comment>
<dbReference type="EC" id="2.7.7.7" evidence="3"/>
<comment type="subunit">
    <text evidence="10">DNA polymerase III contains a core (composed of alpha, epsilon and theta chains) that associates with a tau subunit. This core dimerizes to form the POLIII' complex. PolIII' associates with the gamma complex (composed of gamma, delta, delta', psi and chi chains) and with the beta chain to form the complete DNA polymerase III complex.</text>
</comment>
<dbReference type="InterPro" id="IPR040982">
    <property type="entry name" value="DNA_pol3_finger"/>
</dbReference>
<gene>
    <name evidence="13" type="ORF">ACFO26_10775</name>
</gene>
<dbReference type="InterPro" id="IPR004013">
    <property type="entry name" value="PHP_dom"/>
</dbReference>
<dbReference type="CDD" id="cd04485">
    <property type="entry name" value="DnaE_OBF"/>
    <property type="match status" value="1"/>
</dbReference>
<dbReference type="NCBIfam" id="NF005582">
    <property type="entry name" value="PRK07279.1"/>
    <property type="match status" value="1"/>
</dbReference>
<evidence type="ECO:0000313" key="14">
    <source>
        <dbReference type="Proteomes" id="UP001595987"/>
    </source>
</evidence>
<proteinExistence type="inferred from homology"/>